<evidence type="ECO:0000313" key="2">
    <source>
        <dbReference type="EMBL" id="KAE9970725.1"/>
    </source>
</evidence>
<dbReference type="PANTHER" id="PTHR47843">
    <property type="entry name" value="BTB DOMAIN-CONTAINING PROTEIN-RELATED"/>
    <property type="match status" value="1"/>
</dbReference>
<dbReference type="EMBL" id="WNWS01000322">
    <property type="protein sequence ID" value="KAE9970725.1"/>
    <property type="molecule type" value="Genomic_DNA"/>
</dbReference>
<gene>
    <name evidence="2" type="ORF">EG328_006094</name>
</gene>
<dbReference type="PANTHER" id="PTHR47843:SF5">
    <property type="entry name" value="BTB_POZ DOMAIN PROTEIN"/>
    <property type="match status" value="1"/>
</dbReference>
<dbReference type="SUPFAM" id="SSF54695">
    <property type="entry name" value="POZ domain"/>
    <property type="match status" value="1"/>
</dbReference>
<dbReference type="PROSITE" id="PS50097">
    <property type="entry name" value="BTB"/>
    <property type="match status" value="1"/>
</dbReference>
<feature type="domain" description="BTB" evidence="1">
    <location>
        <begin position="23"/>
        <end position="85"/>
    </location>
</feature>
<protein>
    <recommendedName>
        <fullName evidence="1">BTB domain-containing protein</fullName>
    </recommendedName>
</protein>
<evidence type="ECO:0000313" key="3">
    <source>
        <dbReference type="Proteomes" id="UP000447873"/>
    </source>
</evidence>
<dbReference type="Proteomes" id="UP000447873">
    <property type="component" value="Unassembled WGS sequence"/>
</dbReference>
<sequence>MAKNPLEALRAGLGEILQSGAYSDLIVQDKEGRVHKVHKAIVCAHSKFFQKACEPGKFKEGEESAISLIIGDSITISFLLEFLYTLDYGSHPIGGQTGAPLLVHVRLYIAADFYDIPKLKEVAATRFQYSLNDSSLTGNEFPSAVEDIYNNIPSSDRVLRDIALQFIMDNDSACLETLPDNSGLTITDVMVKVPDLGKELAMRVLAELNRLKPMKKAADRWNCQGFRKVQCQTPTCFHIWADARVIIPDGTPCPKCWVPKNDWDSYQVE</sequence>
<comment type="caution">
    <text evidence="2">The sequence shown here is derived from an EMBL/GenBank/DDBJ whole genome shotgun (WGS) entry which is preliminary data.</text>
</comment>
<dbReference type="InterPro" id="IPR011333">
    <property type="entry name" value="SKP1/BTB/POZ_sf"/>
</dbReference>
<dbReference type="Gene3D" id="3.30.710.10">
    <property type="entry name" value="Potassium Channel Kv1.1, Chain A"/>
    <property type="match status" value="1"/>
</dbReference>
<organism evidence="2 3">
    <name type="scientific">Venturia inaequalis</name>
    <name type="common">Apple scab fungus</name>
    <dbReference type="NCBI Taxonomy" id="5025"/>
    <lineage>
        <taxon>Eukaryota</taxon>
        <taxon>Fungi</taxon>
        <taxon>Dikarya</taxon>
        <taxon>Ascomycota</taxon>
        <taxon>Pezizomycotina</taxon>
        <taxon>Dothideomycetes</taxon>
        <taxon>Pleosporomycetidae</taxon>
        <taxon>Venturiales</taxon>
        <taxon>Venturiaceae</taxon>
        <taxon>Venturia</taxon>
    </lineage>
</organism>
<dbReference type="CDD" id="cd18186">
    <property type="entry name" value="BTB_POZ_ZBTB_KLHL-like"/>
    <property type="match status" value="1"/>
</dbReference>
<dbReference type="InterPro" id="IPR000210">
    <property type="entry name" value="BTB/POZ_dom"/>
</dbReference>
<proteinExistence type="predicted"/>
<dbReference type="Pfam" id="PF00651">
    <property type="entry name" value="BTB"/>
    <property type="match status" value="1"/>
</dbReference>
<dbReference type="AlphaFoldDB" id="A0A8H3UJE3"/>
<accession>A0A8H3UJE3</accession>
<name>A0A8H3UJE3_VENIN</name>
<evidence type="ECO:0000259" key="1">
    <source>
        <dbReference type="PROSITE" id="PS50097"/>
    </source>
</evidence>
<reference evidence="2 3" key="1">
    <citation type="submission" date="2018-12" db="EMBL/GenBank/DDBJ databases">
        <title>Venturia inaequalis Genome Resource.</title>
        <authorList>
            <person name="Lichtner F.J."/>
        </authorList>
    </citation>
    <scope>NUCLEOTIDE SEQUENCE [LARGE SCALE GENOMIC DNA]</scope>
    <source>
        <strain evidence="2 3">120213</strain>
    </source>
</reference>